<proteinExistence type="inferred from homology"/>
<dbReference type="GO" id="GO:0030527">
    <property type="term" value="F:structural constituent of chromatin"/>
    <property type="evidence" value="ECO:0007669"/>
    <property type="project" value="InterPro"/>
</dbReference>
<dbReference type="GO" id="GO:0003677">
    <property type="term" value="F:DNA binding"/>
    <property type="evidence" value="ECO:0007669"/>
    <property type="project" value="InterPro"/>
</dbReference>
<dbReference type="CDD" id="cd22910">
    <property type="entry name" value="HFD_H2B"/>
    <property type="match status" value="1"/>
</dbReference>
<dbReference type="GO" id="GO:0000786">
    <property type="term" value="C:nucleosome"/>
    <property type="evidence" value="ECO:0007669"/>
    <property type="project" value="InterPro"/>
</dbReference>
<accession>A0A3Q1FV05</accession>
<dbReference type="STRING" id="80966.ENSAPOP00000020269"/>
<evidence type="ECO:0000256" key="1">
    <source>
        <dbReference type="ARBA" id="ARBA00006846"/>
    </source>
</evidence>
<dbReference type="GeneTree" id="ENSGT01110000267181"/>
<organism evidence="3 4">
    <name type="scientific">Acanthochromis polyacanthus</name>
    <name type="common">spiny chromis</name>
    <dbReference type="NCBI Taxonomy" id="80966"/>
    <lineage>
        <taxon>Eukaryota</taxon>
        <taxon>Metazoa</taxon>
        <taxon>Chordata</taxon>
        <taxon>Craniata</taxon>
        <taxon>Vertebrata</taxon>
        <taxon>Euteleostomi</taxon>
        <taxon>Actinopterygii</taxon>
        <taxon>Neopterygii</taxon>
        <taxon>Teleostei</taxon>
        <taxon>Neoteleostei</taxon>
        <taxon>Acanthomorphata</taxon>
        <taxon>Ovalentaria</taxon>
        <taxon>Pomacentridae</taxon>
        <taxon>Acanthochromis</taxon>
    </lineage>
</organism>
<dbReference type="Ensembl" id="ENSAPOT00000030354.1">
    <property type="protein sequence ID" value="ENSAPOP00000020269.1"/>
    <property type="gene ID" value="ENSAPOG00000023816.1"/>
</dbReference>
<feature type="compositionally biased region" description="Basic and acidic residues" evidence="2">
    <location>
        <begin position="27"/>
        <end position="36"/>
    </location>
</feature>
<evidence type="ECO:0000256" key="2">
    <source>
        <dbReference type="SAM" id="MobiDB-lite"/>
    </source>
</evidence>
<dbReference type="Gene3D" id="1.10.20.10">
    <property type="entry name" value="Histone, subunit A"/>
    <property type="match status" value="1"/>
</dbReference>
<feature type="region of interest" description="Disordered" evidence="2">
    <location>
        <begin position="1"/>
        <end position="37"/>
    </location>
</feature>
<comment type="similarity">
    <text evidence="1">Belongs to the histone H2B family.</text>
</comment>
<sequence>MLGKKIKSKENARTSDIHPNGLQESGDQDRWKRWQKEDEEQEGELQYAIYGYKVWKQPYPDTSISTKLTGEASRLAHHNKCSTITCREIQTAIRLLLPGELTKHAVSKGTKSVTQYASSK</sequence>
<keyword evidence="4" id="KW-1185">Reference proteome</keyword>
<name>A0A3Q1FV05_9TELE</name>
<reference evidence="3" key="2">
    <citation type="submission" date="2025-09" db="UniProtKB">
        <authorList>
            <consortium name="Ensembl"/>
        </authorList>
    </citation>
    <scope>IDENTIFICATION</scope>
</reference>
<evidence type="ECO:0000313" key="3">
    <source>
        <dbReference type="Ensembl" id="ENSAPOP00000020269.1"/>
    </source>
</evidence>
<dbReference type="InterPro" id="IPR009072">
    <property type="entry name" value="Histone-fold"/>
</dbReference>
<dbReference type="InParanoid" id="A0A3Q1FV05"/>
<dbReference type="AlphaFoldDB" id="A0A3Q1FV05"/>
<reference evidence="3" key="1">
    <citation type="submission" date="2025-08" db="UniProtKB">
        <authorList>
            <consortium name="Ensembl"/>
        </authorList>
    </citation>
    <scope>IDENTIFICATION</scope>
</reference>
<dbReference type="SMART" id="SM00427">
    <property type="entry name" value="H2B"/>
    <property type="match status" value="1"/>
</dbReference>
<dbReference type="SUPFAM" id="SSF47113">
    <property type="entry name" value="Histone-fold"/>
    <property type="match status" value="1"/>
</dbReference>
<dbReference type="GO" id="GO:0046982">
    <property type="term" value="F:protein heterodimerization activity"/>
    <property type="evidence" value="ECO:0007669"/>
    <property type="project" value="InterPro"/>
</dbReference>
<dbReference type="Proteomes" id="UP000257200">
    <property type="component" value="Unplaced"/>
</dbReference>
<evidence type="ECO:0000313" key="4">
    <source>
        <dbReference type="Proteomes" id="UP000257200"/>
    </source>
</evidence>
<dbReference type="PANTHER" id="PTHR23428">
    <property type="entry name" value="HISTONE H2B"/>
    <property type="match status" value="1"/>
</dbReference>
<protein>
    <submittedName>
        <fullName evidence="3">H2B clustered histone 9</fullName>
    </submittedName>
</protein>
<dbReference type="InterPro" id="IPR000558">
    <property type="entry name" value="Histone_H2B"/>
</dbReference>